<gene>
    <name evidence="1" type="ORF">DXZ20_09355</name>
</gene>
<protein>
    <submittedName>
        <fullName evidence="1">Uncharacterized protein</fullName>
    </submittedName>
</protein>
<name>A0A6M0RI74_9CYAN</name>
<organism evidence="1 2">
    <name type="scientific">Adonisia turfae CCMR0081</name>
    <dbReference type="NCBI Taxonomy" id="2292702"/>
    <lineage>
        <taxon>Bacteria</taxon>
        <taxon>Bacillati</taxon>
        <taxon>Cyanobacteriota</taxon>
        <taxon>Adonisia</taxon>
        <taxon>Adonisia turfae</taxon>
    </lineage>
</organism>
<dbReference type="AlphaFoldDB" id="A0A6M0RI74"/>
<comment type="caution">
    <text evidence="1">The sequence shown here is derived from an EMBL/GenBank/DDBJ whole genome shotgun (WGS) entry which is preliminary data.</text>
</comment>
<evidence type="ECO:0000313" key="2">
    <source>
        <dbReference type="Proteomes" id="UP000481033"/>
    </source>
</evidence>
<keyword evidence="2" id="KW-1185">Reference proteome</keyword>
<evidence type="ECO:0000313" key="1">
    <source>
        <dbReference type="EMBL" id="NEZ55875.1"/>
    </source>
</evidence>
<dbReference type="Proteomes" id="UP000481033">
    <property type="component" value="Unassembled WGS sequence"/>
</dbReference>
<proteinExistence type="predicted"/>
<dbReference type="EMBL" id="QXHD01000004">
    <property type="protein sequence ID" value="NEZ55875.1"/>
    <property type="molecule type" value="Genomic_DNA"/>
</dbReference>
<accession>A0A6M0RI74</accession>
<sequence length="65" mass="7320">MSEELQAILERIAEQQEANTAAISTLIERQAQNEATIARLLQMTERLTPQVIENTERLNNLSPSV</sequence>
<reference evidence="1 2" key="1">
    <citation type="journal article" date="2020" name="Microb. Ecol.">
        <title>Ecogenomics of the Marine Benthic Filamentous Cyanobacterium Adonisia.</title>
        <authorList>
            <person name="Walter J.M."/>
            <person name="Coutinho F.H."/>
            <person name="Leomil L."/>
            <person name="Hargreaves P.I."/>
            <person name="Campeao M.E."/>
            <person name="Vieira V.V."/>
            <person name="Silva B.S."/>
            <person name="Fistarol G.O."/>
            <person name="Salomon P.S."/>
            <person name="Sawabe T."/>
            <person name="Mino S."/>
            <person name="Hosokawa M."/>
            <person name="Miyashita H."/>
            <person name="Maruyama F."/>
            <person name="van Verk M.C."/>
            <person name="Dutilh B.E."/>
            <person name="Thompson C.C."/>
            <person name="Thompson F.L."/>
        </authorList>
    </citation>
    <scope>NUCLEOTIDE SEQUENCE [LARGE SCALE GENOMIC DNA]</scope>
    <source>
        <strain evidence="1 2">CCMR0081</strain>
    </source>
</reference>